<dbReference type="PANTHER" id="PTHR11886:SF35">
    <property type="entry name" value="DYNEIN LIGHT CHAIN"/>
    <property type="match status" value="1"/>
</dbReference>
<dbReference type="GO" id="GO:0045505">
    <property type="term" value="F:dynein intermediate chain binding"/>
    <property type="evidence" value="ECO:0007669"/>
    <property type="project" value="TreeGrafter"/>
</dbReference>
<dbReference type="EMBL" id="CAJNOJ010000393">
    <property type="protein sequence ID" value="CAF1430730.1"/>
    <property type="molecule type" value="Genomic_DNA"/>
</dbReference>
<accession>A0A815MY32</accession>
<dbReference type="GO" id="GO:0005868">
    <property type="term" value="C:cytoplasmic dynein complex"/>
    <property type="evidence" value="ECO:0007669"/>
    <property type="project" value="TreeGrafter"/>
</dbReference>
<dbReference type="EMBL" id="CAJNOR010000266">
    <property type="protein sequence ID" value="CAF0860565.1"/>
    <property type="molecule type" value="Genomic_DNA"/>
</dbReference>
<comment type="caution">
    <text evidence="3">The sequence shown here is derived from an EMBL/GenBank/DDBJ whole genome shotgun (WGS) entry which is preliminary data.</text>
</comment>
<dbReference type="OrthoDB" id="6506078at2759"/>
<proteinExistence type="predicted"/>
<dbReference type="Proteomes" id="UP000663852">
    <property type="component" value="Unassembled WGS sequence"/>
</dbReference>
<name>A0A815MY32_ADIRI</name>
<dbReference type="AlphaFoldDB" id="A0A815MY32"/>
<dbReference type="Gene3D" id="3.90.176.10">
    <property type="entry name" value="Toxin ADP-ribosyltransferase, Chain A, domain 1"/>
    <property type="match status" value="1"/>
</dbReference>
<evidence type="ECO:0000313" key="4">
    <source>
        <dbReference type="Proteomes" id="UP000663828"/>
    </source>
</evidence>
<gene>
    <name evidence="3" type="ORF">EDS130_LOCUS38184</name>
    <name evidence="2" type="ORF">XAT740_LOCUS5962</name>
</gene>
<dbReference type="Gene3D" id="3.30.740.10">
    <property type="entry name" value="Protein Inhibitor Of Neuronal Nitric Oxide Synthase"/>
    <property type="match status" value="1"/>
</dbReference>
<organism evidence="3 5">
    <name type="scientific">Adineta ricciae</name>
    <name type="common">Rotifer</name>
    <dbReference type="NCBI Taxonomy" id="249248"/>
    <lineage>
        <taxon>Eukaryota</taxon>
        <taxon>Metazoa</taxon>
        <taxon>Spiralia</taxon>
        <taxon>Gnathifera</taxon>
        <taxon>Rotifera</taxon>
        <taxon>Eurotatoria</taxon>
        <taxon>Bdelloidea</taxon>
        <taxon>Adinetida</taxon>
        <taxon>Adinetidae</taxon>
        <taxon>Adineta</taxon>
    </lineage>
</organism>
<evidence type="ECO:0000313" key="3">
    <source>
        <dbReference type="EMBL" id="CAF1430730.1"/>
    </source>
</evidence>
<reference evidence="3" key="1">
    <citation type="submission" date="2021-02" db="EMBL/GenBank/DDBJ databases">
        <authorList>
            <person name="Nowell W R."/>
        </authorList>
    </citation>
    <scope>NUCLEOTIDE SEQUENCE</scope>
</reference>
<dbReference type="SUPFAM" id="SSF56399">
    <property type="entry name" value="ADP-ribosylation"/>
    <property type="match status" value="1"/>
</dbReference>
<dbReference type="PANTHER" id="PTHR11886">
    <property type="entry name" value="DYNEIN LIGHT CHAIN"/>
    <property type="match status" value="1"/>
</dbReference>
<sequence length="375" mass="41529">MAASSKPVGRYMDVSAEPVAFALSPIKGHQTAPLVSLEKAIEPVAHHFNEISENIWVSKSNCKEPKEGLTQNESAAIHLYTMQFDGGPSLYQVLNQILRSENRQNIEPWYMYLKLLLTALYKLPSQTRTVWREILEAFLGSIGIRTIFSIECKNGKAVALHSYFKNTEEEIILSPGSYFEVIGQLKPASGLHIIQLKEIEPPFAFVKPPSDKLSTPTAPVGKTPIKVNPPTPSTTPKSTVHTPSKQPELPHGNSTVSTLSVSKVKAEAAPEKNETEHASVKLDVPYKDPGGQIVVQVCDMSLWLQEQFIPIIKSSLDEGGQESLMASRIKKAVDKINKPGWHCIVGVKFGSFVGYDNGCFLYVKYGKVFVLLWKR</sequence>
<dbReference type="SUPFAM" id="SSF54648">
    <property type="entry name" value="DLC"/>
    <property type="match status" value="1"/>
</dbReference>
<dbReference type="SMART" id="SM01375">
    <property type="entry name" value="Dynein_light"/>
    <property type="match status" value="1"/>
</dbReference>
<feature type="region of interest" description="Disordered" evidence="1">
    <location>
        <begin position="210"/>
        <end position="257"/>
    </location>
</feature>
<dbReference type="InterPro" id="IPR001372">
    <property type="entry name" value="Dynein_light_chain_typ-1/2"/>
</dbReference>
<dbReference type="InterPro" id="IPR037177">
    <property type="entry name" value="DLC_sf"/>
</dbReference>
<feature type="compositionally biased region" description="Low complexity" evidence="1">
    <location>
        <begin position="234"/>
        <end position="244"/>
    </location>
</feature>
<evidence type="ECO:0000256" key="1">
    <source>
        <dbReference type="SAM" id="MobiDB-lite"/>
    </source>
</evidence>
<protein>
    <submittedName>
        <fullName evidence="3">Uncharacterized protein</fullName>
    </submittedName>
</protein>
<evidence type="ECO:0000313" key="2">
    <source>
        <dbReference type="EMBL" id="CAF0860565.1"/>
    </source>
</evidence>
<keyword evidence="4" id="KW-1185">Reference proteome</keyword>
<dbReference type="Pfam" id="PF01221">
    <property type="entry name" value="Dynein_light"/>
    <property type="match status" value="1"/>
</dbReference>
<dbReference type="GO" id="GO:0007017">
    <property type="term" value="P:microtubule-based process"/>
    <property type="evidence" value="ECO:0007669"/>
    <property type="project" value="InterPro"/>
</dbReference>
<dbReference type="Proteomes" id="UP000663828">
    <property type="component" value="Unassembled WGS sequence"/>
</dbReference>
<evidence type="ECO:0000313" key="5">
    <source>
        <dbReference type="Proteomes" id="UP000663852"/>
    </source>
</evidence>